<reference evidence="2" key="2">
    <citation type="submission" date="2015-03" db="UniProtKB">
        <authorList>
            <consortium name="EnsemblPlants"/>
        </authorList>
    </citation>
    <scope>IDENTIFICATION</scope>
</reference>
<proteinExistence type="predicted"/>
<evidence type="ECO:0000259" key="1">
    <source>
        <dbReference type="Pfam" id="PF03478"/>
    </source>
</evidence>
<reference evidence="2" key="1">
    <citation type="journal article" date="2009" name="Rice">
        <title>De Novo Next Generation Sequencing of Plant Genomes.</title>
        <authorList>
            <person name="Rounsley S."/>
            <person name="Marri P.R."/>
            <person name="Yu Y."/>
            <person name="He R."/>
            <person name="Sisneros N."/>
            <person name="Goicoechea J.L."/>
            <person name="Lee S.J."/>
            <person name="Angelova A."/>
            <person name="Kudrna D."/>
            <person name="Luo M."/>
            <person name="Affourtit J."/>
            <person name="Desany B."/>
            <person name="Knight J."/>
            <person name="Niazi F."/>
            <person name="Egholm M."/>
            <person name="Wing R.A."/>
        </authorList>
    </citation>
    <scope>NUCLEOTIDE SEQUENCE [LARGE SCALE GENOMIC DNA]</scope>
    <source>
        <strain evidence="2">cv. IRGC 105608</strain>
    </source>
</reference>
<evidence type="ECO:0000313" key="2">
    <source>
        <dbReference type="EnsemblPlants" id="OBART09G08770.1"/>
    </source>
</evidence>
<accession>A0A0D3H6D3</accession>
<dbReference type="AlphaFoldDB" id="A0A0D3H6D3"/>
<dbReference type="PaxDb" id="65489-OBART09G08770.1"/>
<dbReference type="EnsemblPlants" id="OBART09G08770.1">
    <property type="protein sequence ID" value="OBART09G08770.1"/>
    <property type="gene ID" value="OBART09G08770"/>
</dbReference>
<organism evidence="2">
    <name type="scientific">Oryza barthii</name>
    <dbReference type="NCBI Taxonomy" id="65489"/>
    <lineage>
        <taxon>Eukaryota</taxon>
        <taxon>Viridiplantae</taxon>
        <taxon>Streptophyta</taxon>
        <taxon>Embryophyta</taxon>
        <taxon>Tracheophyta</taxon>
        <taxon>Spermatophyta</taxon>
        <taxon>Magnoliopsida</taxon>
        <taxon>Liliopsida</taxon>
        <taxon>Poales</taxon>
        <taxon>Poaceae</taxon>
        <taxon>BOP clade</taxon>
        <taxon>Oryzoideae</taxon>
        <taxon>Oryzeae</taxon>
        <taxon>Oryzinae</taxon>
        <taxon>Oryza</taxon>
    </lineage>
</organism>
<feature type="domain" description="KIB1-4 beta-propeller" evidence="1">
    <location>
        <begin position="50"/>
        <end position="166"/>
    </location>
</feature>
<dbReference type="Pfam" id="PF03478">
    <property type="entry name" value="Beta-prop_KIB1-4"/>
    <property type="match status" value="1"/>
</dbReference>
<dbReference type="InterPro" id="IPR005174">
    <property type="entry name" value="KIB1-4_b-propeller"/>
</dbReference>
<dbReference type="Proteomes" id="UP000026960">
    <property type="component" value="Chromosome 9"/>
</dbReference>
<dbReference type="HOGENOM" id="CLU_040246_0_0_1"/>
<keyword evidence="3" id="KW-1185">Reference proteome</keyword>
<name>A0A0D3H6D3_9ORYZ</name>
<dbReference type="PANTHER" id="PTHR33127:SF69">
    <property type="entry name" value="OS09G0340800 PROTEIN"/>
    <property type="match status" value="1"/>
</dbReference>
<dbReference type="Gramene" id="OBART09G08770.1">
    <property type="protein sequence ID" value="OBART09G08770.1"/>
    <property type="gene ID" value="OBART09G08770"/>
</dbReference>
<dbReference type="PANTHER" id="PTHR33127">
    <property type="entry name" value="TRANSMEMBRANE PROTEIN"/>
    <property type="match status" value="1"/>
</dbReference>
<protein>
    <recommendedName>
        <fullName evidence="1">KIB1-4 beta-propeller domain-containing protein</fullName>
    </recommendedName>
</protein>
<sequence length="241" mass="26913">MAHGGCTASTRPWRYSSPARLKMATASGGLGTEREFNVEAGTQLIPAAPISNPVLHDGLLYVLGGDGKLAVYDPCNHADNFRLLGKPDNFGIDHQEVDSHLFESDQGELMAVLVGYNGAPVHVAKLNEATMEWDKLETLEGRALFTGTYTTMMRKTRFKSMQNKVFLPKLYEWPETIHVDLIVRDGEAAFVPKSYSPSSIKKITSSMNIWSYGIGRQEEEAREFWGLERVDYSIWVDFSTS</sequence>
<evidence type="ECO:0000313" key="3">
    <source>
        <dbReference type="Proteomes" id="UP000026960"/>
    </source>
</evidence>